<name>A0ABQ9WTC1_9EUKA</name>
<evidence type="ECO:0000313" key="2">
    <source>
        <dbReference type="Proteomes" id="UP001281761"/>
    </source>
</evidence>
<comment type="caution">
    <text evidence="1">The sequence shown here is derived from an EMBL/GenBank/DDBJ whole genome shotgun (WGS) entry which is preliminary data.</text>
</comment>
<gene>
    <name evidence="1" type="ORF">BLNAU_22331</name>
</gene>
<proteinExistence type="predicted"/>
<evidence type="ECO:0000313" key="1">
    <source>
        <dbReference type="EMBL" id="KAK2942742.1"/>
    </source>
</evidence>
<sequence>MFGIETIGRVSFVPEYLTEVATDLDKESLELPAIHHTSCSEFLATLFLQQLLSRVPNWAKLLNAFTQTLRNEAEPRAPDIRTAVHPMLLLNR</sequence>
<organism evidence="1 2">
    <name type="scientific">Blattamonas nauphoetae</name>
    <dbReference type="NCBI Taxonomy" id="2049346"/>
    <lineage>
        <taxon>Eukaryota</taxon>
        <taxon>Metamonada</taxon>
        <taxon>Preaxostyla</taxon>
        <taxon>Oxymonadida</taxon>
        <taxon>Blattamonas</taxon>
    </lineage>
</organism>
<keyword evidence="2" id="KW-1185">Reference proteome</keyword>
<protein>
    <submittedName>
        <fullName evidence="1">Uncharacterized protein</fullName>
    </submittedName>
</protein>
<dbReference type="Proteomes" id="UP001281761">
    <property type="component" value="Unassembled WGS sequence"/>
</dbReference>
<dbReference type="EMBL" id="JARBJD010000385">
    <property type="protein sequence ID" value="KAK2942742.1"/>
    <property type="molecule type" value="Genomic_DNA"/>
</dbReference>
<reference evidence="1 2" key="1">
    <citation type="journal article" date="2022" name="bioRxiv">
        <title>Genomics of Preaxostyla Flagellates Illuminates Evolutionary Transitions and the Path Towards Mitochondrial Loss.</title>
        <authorList>
            <person name="Novak L.V.F."/>
            <person name="Treitli S.C."/>
            <person name="Pyrih J."/>
            <person name="Halakuc P."/>
            <person name="Pipaliya S.V."/>
            <person name="Vacek V."/>
            <person name="Brzon O."/>
            <person name="Soukal P."/>
            <person name="Eme L."/>
            <person name="Dacks J.B."/>
            <person name="Karnkowska A."/>
            <person name="Elias M."/>
            <person name="Hampl V."/>
        </authorList>
    </citation>
    <scope>NUCLEOTIDE SEQUENCE [LARGE SCALE GENOMIC DNA]</scope>
    <source>
        <strain evidence="1">NAU3</strain>
        <tissue evidence="1">Gut</tissue>
    </source>
</reference>
<accession>A0ABQ9WTC1</accession>